<keyword evidence="2" id="KW-0812">Transmembrane</keyword>
<reference evidence="5 6" key="1">
    <citation type="submission" date="2024-03" db="EMBL/GenBank/DDBJ databases">
        <title>Two novel species of the genus Flavobacterium exhibiting potentially degradation of complex polysaccharides.</title>
        <authorList>
            <person name="Lian X."/>
        </authorList>
    </citation>
    <scope>NUCLEOTIDE SEQUENCE [LARGE SCALE GENOMIC DNA]</scope>
    <source>
        <strain evidence="6">j3</strain>
    </source>
</reference>
<protein>
    <submittedName>
        <fullName evidence="5">Polysaccharide biosynthesis/export family protein</fullName>
    </submittedName>
</protein>
<evidence type="ECO:0000259" key="4">
    <source>
        <dbReference type="Pfam" id="PF10531"/>
    </source>
</evidence>
<feature type="domain" description="Polysaccharide export protein N-terminal" evidence="3">
    <location>
        <begin position="45"/>
        <end position="138"/>
    </location>
</feature>
<dbReference type="InterPro" id="IPR019554">
    <property type="entry name" value="Soluble_ligand-bd"/>
</dbReference>
<dbReference type="Pfam" id="PF02563">
    <property type="entry name" value="Poly_export"/>
    <property type="match status" value="1"/>
</dbReference>
<evidence type="ECO:0000256" key="1">
    <source>
        <dbReference type="ARBA" id="ARBA00022729"/>
    </source>
</evidence>
<evidence type="ECO:0000259" key="3">
    <source>
        <dbReference type="Pfam" id="PF02563"/>
    </source>
</evidence>
<evidence type="ECO:0000313" key="6">
    <source>
        <dbReference type="Proteomes" id="UP001460072"/>
    </source>
</evidence>
<accession>A0ABU9N3L6</accession>
<feature type="domain" description="Soluble ligand binding" evidence="4">
    <location>
        <begin position="143"/>
        <end position="191"/>
    </location>
</feature>
<gene>
    <name evidence="5" type="ORF">WFZ85_05155</name>
</gene>
<dbReference type="PANTHER" id="PTHR33619">
    <property type="entry name" value="POLYSACCHARIDE EXPORT PROTEIN GFCE-RELATED"/>
    <property type="match status" value="1"/>
</dbReference>
<keyword evidence="6" id="KW-1185">Reference proteome</keyword>
<name>A0ABU9N3L6_9FLAO</name>
<dbReference type="PANTHER" id="PTHR33619:SF3">
    <property type="entry name" value="POLYSACCHARIDE EXPORT PROTEIN GFCE-RELATED"/>
    <property type="match status" value="1"/>
</dbReference>
<keyword evidence="2" id="KW-0472">Membrane</keyword>
<proteinExistence type="predicted"/>
<dbReference type="Proteomes" id="UP001460072">
    <property type="component" value="Unassembled WGS sequence"/>
</dbReference>
<organism evidence="5 6">
    <name type="scientific">Flavobacterium aureirubrum</name>
    <dbReference type="NCBI Taxonomy" id="3133147"/>
    <lineage>
        <taxon>Bacteria</taxon>
        <taxon>Pseudomonadati</taxon>
        <taxon>Bacteroidota</taxon>
        <taxon>Flavobacteriia</taxon>
        <taxon>Flavobacteriales</taxon>
        <taxon>Flavobacteriaceae</taxon>
        <taxon>Flavobacterium</taxon>
    </lineage>
</organism>
<dbReference type="InterPro" id="IPR049712">
    <property type="entry name" value="Poly_export"/>
</dbReference>
<comment type="caution">
    <text evidence="5">The sequence shown here is derived from an EMBL/GenBank/DDBJ whole genome shotgun (WGS) entry which is preliminary data.</text>
</comment>
<dbReference type="InterPro" id="IPR003715">
    <property type="entry name" value="Poly_export_N"/>
</dbReference>
<feature type="transmembrane region" description="Helical" evidence="2">
    <location>
        <begin position="237"/>
        <end position="257"/>
    </location>
</feature>
<dbReference type="Pfam" id="PF10531">
    <property type="entry name" value="SLBB"/>
    <property type="match status" value="1"/>
</dbReference>
<sequence length="259" mass="29138">MPITFSSKLCLFLIFFLFLSCASRKDVVYLQDIENTKTTANALSYEPVLKNDDLLSIIVSADDPEITYMFNIPQIQGNYQVEETQSNIRTYLIDSYGQIEFPVLGKITLAGLTRKQAVNELTEKVRPYIKNPTINMRILNYKIAVLGEVTRPGTFTMKSERITVFEALANAGDLTIFGKRDNILIIRENNGTKSYNRVDITNSDFINSDFYYLTQNDVVIVEPNKTRINSSKIGPDVQALLGLAGLVVSSLSLIILLTR</sequence>
<dbReference type="RefSeq" id="WP_342695212.1">
    <property type="nucleotide sequence ID" value="NZ_JBCGDO010000004.1"/>
</dbReference>
<keyword evidence="1" id="KW-0732">Signal</keyword>
<evidence type="ECO:0000256" key="2">
    <source>
        <dbReference type="SAM" id="Phobius"/>
    </source>
</evidence>
<evidence type="ECO:0000313" key="5">
    <source>
        <dbReference type="EMBL" id="MEM0541991.1"/>
    </source>
</evidence>
<dbReference type="Gene3D" id="3.30.1950.10">
    <property type="entry name" value="wza like domain"/>
    <property type="match status" value="1"/>
</dbReference>
<keyword evidence="2" id="KW-1133">Transmembrane helix</keyword>
<dbReference type="EMBL" id="JBCGDO010000004">
    <property type="protein sequence ID" value="MEM0541991.1"/>
    <property type="molecule type" value="Genomic_DNA"/>
</dbReference>